<dbReference type="Proteomes" id="UP001179540">
    <property type="component" value="Chromosome"/>
</dbReference>
<proteinExistence type="predicted"/>
<evidence type="ECO:0000313" key="2">
    <source>
        <dbReference type="Proteomes" id="UP001179540"/>
    </source>
</evidence>
<protein>
    <submittedName>
        <fullName evidence="1">Uncharacterized protein</fullName>
    </submittedName>
</protein>
<sequence length="53" mass="6413">MFHFRTKTKKFLRHVFSPHAPCVFGLRTAIRRQSRRMLETDCMQSNHRVSYTT</sequence>
<name>A0AAE9XCX1_PORGN</name>
<evidence type="ECO:0000313" key="1">
    <source>
        <dbReference type="EMBL" id="WCG00108.1"/>
    </source>
</evidence>
<accession>A0AAE9XCX1</accession>
<dbReference type="AlphaFoldDB" id="A0AAE9XCX1"/>
<gene>
    <name evidence="1" type="ORF">NY149_01020</name>
</gene>
<reference evidence="1" key="1">
    <citation type="submission" date="2023-01" db="EMBL/GenBank/DDBJ databases">
        <title>Phages are important unrecognized players in the ecology of the oral pathogen Porphyromonas gingivalis.</title>
        <authorList>
            <person name="Matrishin C.B."/>
            <person name="Kauffman K.M."/>
        </authorList>
    </citation>
    <scope>NUCLEOTIDE SEQUENCE</scope>
    <source>
        <strain evidence="1">HG1691old</strain>
    </source>
</reference>
<dbReference type="EMBL" id="CP116613">
    <property type="protein sequence ID" value="WCG00108.1"/>
    <property type="molecule type" value="Genomic_DNA"/>
</dbReference>
<dbReference type="RefSeq" id="WP_232525156.1">
    <property type="nucleotide sequence ID" value="NZ_CP024598.1"/>
</dbReference>
<organism evidence="1 2">
    <name type="scientific">Porphyromonas gingivalis</name>
    <name type="common">Bacteroides gingivalis</name>
    <dbReference type="NCBI Taxonomy" id="837"/>
    <lineage>
        <taxon>Bacteria</taxon>
        <taxon>Pseudomonadati</taxon>
        <taxon>Bacteroidota</taxon>
        <taxon>Bacteroidia</taxon>
        <taxon>Bacteroidales</taxon>
        <taxon>Porphyromonadaceae</taxon>
        <taxon>Porphyromonas</taxon>
    </lineage>
</organism>